<dbReference type="AlphaFoldDB" id="A0A645HRT3"/>
<feature type="transmembrane region" description="Helical" evidence="1">
    <location>
        <begin position="95"/>
        <end position="114"/>
    </location>
</feature>
<name>A0A645HRT3_9ZZZZ</name>
<keyword evidence="1" id="KW-0472">Membrane</keyword>
<keyword evidence="1" id="KW-0812">Transmembrane</keyword>
<dbReference type="SUPFAM" id="SSF103481">
    <property type="entry name" value="Multidrug resistance efflux transporter EmrE"/>
    <property type="match status" value="1"/>
</dbReference>
<protein>
    <recommendedName>
        <fullName evidence="2">EamA domain-containing protein</fullName>
    </recommendedName>
</protein>
<proteinExistence type="predicted"/>
<organism evidence="3">
    <name type="scientific">bioreactor metagenome</name>
    <dbReference type="NCBI Taxonomy" id="1076179"/>
    <lineage>
        <taxon>unclassified sequences</taxon>
        <taxon>metagenomes</taxon>
        <taxon>ecological metagenomes</taxon>
    </lineage>
</organism>
<feature type="transmembrane region" description="Helical" evidence="1">
    <location>
        <begin position="6"/>
        <end position="21"/>
    </location>
</feature>
<gene>
    <name evidence="3" type="ORF">SDC9_189103</name>
</gene>
<dbReference type="Pfam" id="PF00892">
    <property type="entry name" value="EamA"/>
    <property type="match status" value="1"/>
</dbReference>
<dbReference type="GO" id="GO:0016020">
    <property type="term" value="C:membrane"/>
    <property type="evidence" value="ECO:0007669"/>
    <property type="project" value="InterPro"/>
</dbReference>
<accession>A0A645HRT3</accession>
<feature type="transmembrane region" description="Helical" evidence="1">
    <location>
        <begin position="62"/>
        <end position="83"/>
    </location>
</feature>
<evidence type="ECO:0000313" key="3">
    <source>
        <dbReference type="EMBL" id="MPN41550.1"/>
    </source>
</evidence>
<dbReference type="EMBL" id="VSSQ01098674">
    <property type="protein sequence ID" value="MPN41550.1"/>
    <property type="molecule type" value="Genomic_DNA"/>
</dbReference>
<evidence type="ECO:0000259" key="2">
    <source>
        <dbReference type="Pfam" id="PF00892"/>
    </source>
</evidence>
<evidence type="ECO:0000256" key="1">
    <source>
        <dbReference type="SAM" id="Phobius"/>
    </source>
</evidence>
<comment type="caution">
    <text evidence="3">The sequence shown here is derived from an EMBL/GenBank/DDBJ whole genome shotgun (WGS) entry which is preliminary data.</text>
</comment>
<feature type="domain" description="EamA" evidence="2">
    <location>
        <begin position="32"/>
        <end position="169"/>
    </location>
</feature>
<feature type="transmembrane region" description="Helical" evidence="1">
    <location>
        <begin position="33"/>
        <end position="50"/>
    </location>
</feature>
<reference evidence="3" key="1">
    <citation type="submission" date="2019-08" db="EMBL/GenBank/DDBJ databases">
        <authorList>
            <person name="Kucharzyk K."/>
            <person name="Murdoch R.W."/>
            <person name="Higgins S."/>
            <person name="Loffler F."/>
        </authorList>
    </citation>
    <scope>NUCLEOTIDE SEQUENCE</scope>
</reference>
<feature type="transmembrane region" description="Helical" evidence="1">
    <location>
        <begin position="155"/>
        <end position="173"/>
    </location>
</feature>
<dbReference type="InterPro" id="IPR037185">
    <property type="entry name" value="EmrE-like"/>
</dbReference>
<dbReference type="InterPro" id="IPR000620">
    <property type="entry name" value="EamA_dom"/>
</dbReference>
<feature type="transmembrane region" description="Helical" evidence="1">
    <location>
        <begin position="126"/>
        <end position="146"/>
    </location>
</feature>
<sequence>MLQWSGVAVSIIAFWLLSQSGKREGIDFKKDKWIFMMVGAAITGAASGLYDKYLLKSIDPLFVQTWFSIYQFVIMVPIIGLMWYPSRNKTTPFKWRWSIILIPLFLVLSDYLYFNSLSIDGSMVSVVSMIRRSSVLISFIFAVIFLGERNVKSKLVDLLLMIIGLILIYFGTIK</sequence>
<keyword evidence="1" id="KW-1133">Transmembrane helix</keyword>